<feature type="region of interest" description="Disordered" evidence="1">
    <location>
        <begin position="1"/>
        <end position="24"/>
    </location>
</feature>
<gene>
    <name evidence="2" type="ORF">SORBI_3005G118000</name>
</gene>
<reference evidence="3" key="2">
    <citation type="journal article" date="2018" name="Plant J.">
        <title>The Sorghum bicolor reference genome: improved assembly, gene annotations, a transcriptome atlas, and signatures of genome organization.</title>
        <authorList>
            <person name="McCormick R.F."/>
            <person name="Truong S.K."/>
            <person name="Sreedasyam A."/>
            <person name="Jenkins J."/>
            <person name="Shu S."/>
            <person name="Sims D."/>
            <person name="Kennedy M."/>
            <person name="Amirebrahimi M."/>
            <person name="Weers B.D."/>
            <person name="McKinley B."/>
            <person name="Mattison A."/>
            <person name="Morishige D.T."/>
            <person name="Grimwood J."/>
            <person name="Schmutz J."/>
            <person name="Mullet J.E."/>
        </authorList>
    </citation>
    <scope>NUCLEOTIDE SEQUENCE [LARGE SCALE GENOMIC DNA]</scope>
    <source>
        <strain evidence="3">cv. BTx623</strain>
    </source>
</reference>
<dbReference type="Proteomes" id="UP000000768">
    <property type="component" value="Chromosome 5"/>
</dbReference>
<proteinExistence type="predicted"/>
<reference evidence="2 3" key="1">
    <citation type="journal article" date="2009" name="Nature">
        <title>The Sorghum bicolor genome and the diversification of grasses.</title>
        <authorList>
            <person name="Paterson A.H."/>
            <person name="Bowers J.E."/>
            <person name="Bruggmann R."/>
            <person name="Dubchak I."/>
            <person name="Grimwood J."/>
            <person name="Gundlach H."/>
            <person name="Haberer G."/>
            <person name="Hellsten U."/>
            <person name="Mitros T."/>
            <person name="Poliakov A."/>
            <person name="Schmutz J."/>
            <person name="Spannagl M."/>
            <person name="Tang H."/>
            <person name="Wang X."/>
            <person name="Wicker T."/>
            <person name="Bharti A.K."/>
            <person name="Chapman J."/>
            <person name="Feltus F.A."/>
            <person name="Gowik U."/>
            <person name="Grigoriev I.V."/>
            <person name="Lyons E."/>
            <person name="Maher C.A."/>
            <person name="Martis M."/>
            <person name="Narechania A."/>
            <person name="Otillar R.P."/>
            <person name="Penning B.W."/>
            <person name="Salamov A.A."/>
            <person name="Wang Y."/>
            <person name="Zhang L."/>
            <person name="Carpita N.C."/>
            <person name="Freeling M."/>
            <person name="Gingle A.R."/>
            <person name="Hash C.T."/>
            <person name="Keller B."/>
            <person name="Klein P."/>
            <person name="Kresovich S."/>
            <person name="McCann M.C."/>
            <person name="Ming R."/>
            <person name="Peterson D.G."/>
            <person name="Mehboob-ur-Rahman"/>
            <person name="Ware D."/>
            <person name="Westhoff P."/>
            <person name="Mayer K.F."/>
            <person name="Messing J."/>
            <person name="Rokhsar D.S."/>
        </authorList>
    </citation>
    <scope>NUCLEOTIDE SEQUENCE [LARGE SCALE GENOMIC DNA]</scope>
    <source>
        <strain evidence="3">cv. BTx623</strain>
    </source>
</reference>
<accession>A0A1Z5RI53</accession>
<dbReference type="EMBL" id="CM000764">
    <property type="protein sequence ID" value="OQU83450.1"/>
    <property type="molecule type" value="Genomic_DNA"/>
</dbReference>
<protein>
    <submittedName>
        <fullName evidence="2">Uncharacterized protein</fullName>
    </submittedName>
</protein>
<evidence type="ECO:0000313" key="3">
    <source>
        <dbReference type="Proteomes" id="UP000000768"/>
    </source>
</evidence>
<dbReference type="Gramene" id="OQU83450">
    <property type="protein sequence ID" value="OQU83450"/>
    <property type="gene ID" value="SORBI_3005G118000"/>
</dbReference>
<organism evidence="2 3">
    <name type="scientific">Sorghum bicolor</name>
    <name type="common">Sorghum</name>
    <name type="synonym">Sorghum vulgare</name>
    <dbReference type="NCBI Taxonomy" id="4558"/>
    <lineage>
        <taxon>Eukaryota</taxon>
        <taxon>Viridiplantae</taxon>
        <taxon>Streptophyta</taxon>
        <taxon>Embryophyta</taxon>
        <taxon>Tracheophyta</taxon>
        <taxon>Spermatophyta</taxon>
        <taxon>Magnoliopsida</taxon>
        <taxon>Liliopsida</taxon>
        <taxon>Poales</taxon>
        <taxon>Poaceae</taxon>
        <taxon>PACMAD clade</taxon>
        <taxon>Panicoideae</taxon>
        <taxon>Andropogonodae</taxon>
        <taxon>Andropogoneae</taxon>
        <taxon>Sorghinae</taxon>
        <taxon>Sorghum</taxon>
    </lineage>
</organism>
<evidence type="ECO:0000256" key="1">
    <source>
        <dbReference type="SAM" id="MobiDB-lite"/>
    </source>
</evidence>
<sequence length="111" mass="12668">MTATSVSHQRPRLQPATAPDGCGSSHPVATAMMTRRWCGYIWRCLPSTPSGQPWVNPMLFFFGFQLSLWPSLQFERIPCGVNNDLDIPCLVARIRSTAVQADRRRFFFFFL</sequence>
<keyword evidence="3" id="KW-1185">Reference proteome</keyword>
<evidence type="ECO:0000313" key="2">
    <source>
        <dbReference type="EMBL" id="OQU83450.1"/>
    </source>
</evidence>
<dbReference type="InParanoid" id="A0A1Z5RI53"/>
<name>A0A1Z5RI53_SORBI</name>
<dbReference type="AlphaFoldDB" id="A0A1Z5RI53"/>